<dbReference type="GO" id="GO:0004372">
    <property type="term" value="F:glycine hydroxymethyltransferase activity"/>
    <property type="evidence" value="ECO:0007669"/>
    <property type="project" value="UniProtKB-EC"/>
</dbReference>
<dbReference type="SUPFAM" id="SSF53383">
    <property type="entry name" value="PLP-dependent transferases"/>
    <property type="match status" value="1"/>
</dbReference>
<comment type="caution">
    <text evidence="1">The sequence shown here is derived from an EMBL/GenBank/DDBJ whole genome shotgun (WGS) entry which is preliminary data.</text>
</comment>
<proteinExistence type="predicted"/>
<dbReference type="GO" id="GO:0032259">
    <property type="term" value="P:methylation"/>
    <property type="evidence" value="ECO:0007669"/>
    <property type="project" value="UniProtKB-KW"/>
</dbReference>
<dbReference type="GO" id="GO:0008168">
    <property type="term" value="F:methyltransferase activity"/>
    <property type="evidence" value="ECO:0007669"/>
    <property type="project" value="UniProtKB-KW"/>
</dbReference>
<protein>
    <submittedName>
        <fullName evidence="1">Serine hydroxymethyltransferase</fullName>
        <ecNumber evidence="1">2.1.2.1</ecNumber>
    </submittedName>
</protein>
<evidence type="ECO:0000313" key="1">
    <source>
        <dbReference type="EMBL" id="MPM80791.1"/>
    </source>
</evidence>
<reference evidence="1" key="1">
    <citation type="submission" date="2019-08" db="EMBL/GenBank/DDBJ databases">
        <authorList>
            <person name="Kucharzyk K."/>
            <person name="Murdoch R.W."/>
            <person name="Higgins S."/>
            <person name="Loffler F."/>
        </authorList>
    </citation>
    <scope>NUCLEOTIDE SEQUENCE</scope>
</reference>
<dbReference type="Gene3D" id="3.90.1150.10">
    <property type="entry name" value="Aspartate Aminotransferase, domain 1"/>
    <property type="match status" value="1"/>
</dbReference>
<dbReference type="EC" id="2.1.2.1" evidence="1"/>
<dbReference type="InterPro" id="IPR015424">
    <property type="entry name" value="PyrdxlP-dep_Trfase"/>
</dbReference>
<accession>A0A645CV60</accession>
<keyword evidence="1" id="KW-0808">Transferase</keyword>
<sequence length="54" mass="6083">MRFGTPASTTRGMKEPEMRQIGNMIAKIIKEGESAIPSVKAEVLEICKRFPLYQ</sequence>
<dbReference type="EMBL" id="VSSQ01030306">
    <property type="protein sequence ID" value="MPM80791.1"/>
    <property type="molecule type" value="Genomic_DNA"/>
</dbReference>
<name>A0A645CV60_9ZZZZ</name>
<organism evidence="1">
    <name type="scientific">bioreactor metagenome</name>
    <dbReference type="NCBI Taxonomy" id="1076179"/>
    <lineage>
        <taxon>unclassified sequences</taxon>
        <taxon>metagenomes</taxon>
        <taxon>ecological metagenomes</taxon>
    </lineage>
</organism>
<dbReference type="InterPro" id="IPR015422">
    <property type="entry name" value="PyrdxlP-dep_Trfase_small"/>
</dbReference>
<keyword evidence="1" id="KW-0489">Methyltransferase</keyword>
<dbReference type="AlphaFoldDB" id="A0A645CV60"/>
<gene>
    <name evidence="1" type="primary">glyA_28</name>
    <name evidence="1" type="ORF">SDC9_127841</name>
</gene>